<name>A0ABT7UVA2_9LACO</name>
<dbReference type="InterPro" id="IPR010982">
    <property type="entry name" value="Lambda_DNA-bd_dom_sf"/>
</dbReference>
<dbReference type="InterPro" id="IPR001387">
    <property type="entry name" value="Cro/C1-type_HTH"/>
</dbReference>
<dbReference type="CDD" id="cd00093">
    <property type="entry name" value="HTH_XRE"/>
    <property type="match status" value="1"/>
</dbReference>
<dbReference type="RefSeq" id="WP_289585572.1">
    <property type="nucleotide sequence ID" value="NZ_JAUDDW010000001.1"/>
</dbReference>
<dbReference type="Pfam" id="PF13443">
    <property type="entry name" value="HTH_26"/>
    <property type="match status" value="1"/>
</dbReference>
<reference evidence="2 3" key="2">
    <citation type="submission" date="2023-06" db="EMBL/GenBank/DDBJ databases">
        <authorList>
            <person name="Zeman M."/>
            <person name="Kubasova T."/>
            <person name="Jahodarova E."/>
            <person name="Nykrynova M."/>
            <person name="Rychlik I."/>
        </authorList>
    </citation>
    <scope>NUCLEOTIDE SEQUENCE [LARGE SCALE GENOMIC DNA]</scope>
    <source>
        <strain evidence="2 3">161_Gplus</strain>
    </source>
</reference>
<evidence type="ECO:0000313" key="3">
    <source>
        <dbReference type="Proteomes" id="UP001529343"/>
    </source>
</evidence>
<protein>
    <submittedName>
        <fullName evidence="2">Helix-turn-helix transcriptional regulator</fullName>
    </submittedName>
</protein>
<accession>A0ABT7UVA2</accession>
<dbReference type="SMART" id="SM00530">
    <property type="entry name" value="HTH_XRE"/>
    <property type="match status" value="1"/>
</dbReference>
<dbReference type="Proteomes" id="UP001529343">
    <property type="component" value="Unassembled WGS sequence"/>
</dbReference>
<sequence>MDNQVSLSQVFARNLRVMMAMLNIKASKLHEMTGISISTINNLSNGNRAKGIKFSTIGKLASAFNCAPGDLFELNANNLRSIYVSDWKEEIRALGEKED</sequence>
<organism evidence="2 3">
    <name type="scientific">Limosilactobacillus pontis</name>
    <dbReference type="NCBI Taxonomy" id="35787"/>
    <lineage>
        <taxon>Bacteria</taxon>
        <taxon>Bacillati</taxon>
        <taxon>Bacillota</taxon>
        <taxon>Bacilli</taxon>
        <taxon>Lactobacillales</taxon>
        <taxon>Lactobacillaceae</taxon>
        <taxon>Limosilactobacillus</taxon>
    </lineage>
</organism>
<gene>
    <name evidence="2" type="ORF">QUW44_00385</name>
</gene>
<reference evidence="3" key="1">
    <citation type="submission" date="2023-06" db="EMBL/GenBank/DDBJ databases">
        <title>Identification and characterization of horizontal gene transfer across gut microbiota members of farm animals based on homology search.</title>
        <authorList>
            <person name="Zeman M."/>
            <person name="Kubasova T."/>
            <person name="Jahodarova E."/>
            <person name="Nykrynova M."/>
            <person name="Rychlik I."/>
        </authorList>
    </citation>
    <scope>NUCLEOTIDE SEQUENCE [LARGE SCALE GENOMIC DNA]</scope>
    <source>
        <strain evidence="3">161_Gplus</strain>
    </source>
</reference>
<evidence type="ECO:0000259" key="1">
    <source>
        <dbReference type="PROSITE" id="PS50943"/>
    </source>
</evidence>
<evidence type="ECO:0000313" key="2">
    <source>
        <dbReference type="EMBL" id="MDM8265632.1"/>
    </source>
</evidence>
<dbReference type="EMBL" id="JAUDDW010000001">
    <property type="protein sequence ID" value="MDM8265632.1"/>
    <property type="molecule type" value="Genomic_DNA"/>
</dbReference>
<proteinExistence type="predicted"/>
<dbReference type="SUPFAM" id="SSF47413">
    <property type="entry name" value="lambda repressor-like DNA-binding domains"/>
    <property type="match status" value="1"/>
</dbReference>
<dbReference type="PROSITE" id="PS50943">
    <property type="entry name" value="HTH_CROC1"/>
    <property type="match status" value="1"/>
</dbReference>
<comment type="caution">
    <text evidence="2">The sequence shown here is derived from an EMBL/GenBank/DDBJ whole genome shotgun (WGS) entry which is preliminary data.</text>
</comment>
<keyword evidence="3" id="KW-1185">Reference proteome</keyword>
<feature type="domain" description="HTH cro/C1-type" evidence="1">
    <location>
        <begin position="31"/>
        <end position="71"/>
    </location>
</feature>
<dbReference type="Gene3D" id="1.10.260.40">
    <property type="entry name" value="lambda repressor-like DNA-binding domains"/>
    <property type="match status" value="1"/>
</dbReference>